<feature type="transmembrane region" description="Helical" evidence="7">
    <location>
        <begin position="267"/>
        <end position="288"/>
    </location>
</feature>
<dbReference type="InterPro" id="IPR036259">
    <property type="entry name" value="MFS_trans_sf"/>
</dbReference>
<dbReference type="PROSITE" id="PS50850">
    <property type="entry name" value="MFS"/>
    <property type="match status" value="1"/>
</dbReference>
<dbReference type="Pfam" id="PF07690">
    <property type="entry name" value="MFS_1"/>
    <property type="match status" value="1"/>
</dbReference>
<sequence>MNRASRHAWSALLVTLFAGFMDALDLSITAVANPAMQRDLHAGYNEAQWFVAAYALAFAVMLIPGGRLGDIYGRRRILLTGVAGFTLASAACALAPSPLALIAARLVQGGFGALMVPQVLAAVQLLFPAERRGPALAAYGTVMNLAQITGPVLGGFLTTDNVLGLGWRAVFLINLPVGLLVLAGTALLLPESRSDRPLQLDMPGALLAGLFSGLVVYPLQQGRADGWPPWLLAALVAALPVGYVFVRQQRRRAPERALVPVGLFRNRAFCAGMVQLLLVYSAILAQQMPVIWHTQTGLGWSALRTGTATVGWVLGLCVLGVPAVALAPRAGRALQVAGCLVVVSGTLLLSEVIGHHALGFWSLFGCLTVIGCGLGLVVPTLISMVLAGVPGRDAGGAAGLANAAIYFAAAAGVGLIGMVFFGRVADTGVAAGGPAQVRVFSQAAAYSLYYPAAAFLAVPLLAPFLPRGTASGGSGGRHRGRHARRGRHSRRYTVESSTAGSSAPR</sequence>
<dbReference type="CDD" id="cd17321">
    <property type="entry name" value="MFS_MMR_MDR_like"/>
    <property type="match status" value="1"/>
</dbReference>
<feature type="domain" description="Major facilitator superfamily (MFS) profile" evidence="8">
    <location>
        <begin position="11"/>
        <end position="470"/>
    </location>
</feature>
<feature type="transmembrane region" description="Helical" evidence="7">
    <location>
        <begin position="202"/>
        <end position="220"/>
    </location>
</feature>
<dbReference type="Gene3D" id="1.20.1720.10">
    <property type="entry name" value="Multidrug resistance protein D"/>
    <property type="match status" value="1"/>
</dbReference>
<feature type="transmembrane region" description="Helical" evidence="7">
    <location>
        <begin position="169"/>
        <end position="190"/>
    </location>
</feature>
<evidence type="ECO:0000256" key="7">
    <source>
        <dbReference type="SAM" id="Phobius"/>
    </source>
</evidence>
<feature type="transmembrane region" description="Helical" evidence="7">
    <location>
        <begin position="77"/>
        <end position="104"/>
    </location>
</feature>
<dbReference type="EMBL" id="JANFNG010000032">
    <property type="protein sequence ID" value="MCQ4084237.1"/>
    <property type="molecule type" value="Genomic_DNA"/>
</dbReference>
<keyword evidence="2 7" id="KW-0812">Transmembrane</keyword>
<organism evidence="9 10">
    <name type="scientific">Streptomyces humicola</name>
    <dbReference type="NCBI Taxonomy" id="2953240"/>
    <lineage>
        <taxon>Bacteria</taxon>
        <taxon>Bacillati</taxon>
        <taxon>Actinomycetota</taxon>
        <taxon>Actinomycetes</taxon>
        <taxon>Kitasatosporales</taxon>
        <taxon>Streptomycetaceae</taxon>
        <taxon>Streptomyces</taxon>
    </lineage>
</organism>
<evidence type="ECO:0000256" key="1">
    <source>
        <dbReference type="ARBA" id="ARBA00004651"/>
    </source>
</evidence>
<dbReference type="Proteomes" id="UP001057702">
    <property type="component" value="Unassembled WGS sequence"/>
</dbReference>
<feature type="transmembrane region" description="Helical" evidence="7">
    <location>
        <begin position="226"/>
        <end position="246"/>
    </location>
</feature>
<evidence type="ECO:0000259" key="8">
    <source>
        <dbReference type="PROSITE" id="PS50850"/>
    </source>
</evidence>
<protein>
    <submittedName>
        <fullName evidence="9">MFS transporter</fullName>
    </submittedName>
</protein>
<keyword evidence="10" id="KW-1185">Reference proteome</keyword>
<feature type="transmembrane region" description="Helical" evidence="7">
    <location>
        <begin position="110"/>
        <end position="129"/>
    </location>
</feature>
<dbReference type="InterPro" id="IPR020846">
    <property type="entry name" value="MFS_dom"/>
</dbReference>
<keyword evidence="4 7" id="KW-0472">Membrane</keyword>
<evidence type="ECO:0000256" key="6">
    <source>
        <dbReference type="SAM" id="MobiDB-lite"/>
    </source>
</evidence>
<feature type="transmembrane region" description="Helical" evidence="7">
    <location>
        <begin position="47"/>
        <end position="65"/>
    </location>
</feature>
<feature type="transmembrane region" description="Helical" evidence="7">
    <location>
        <begin position="308"/>
        <end position="327"/>
    </location>
</feature>
<name>A0ABT1Q2S4_9ACTN</name>
<feature type="region of interest" description="Disordered" evidence="6">
    <location>
        <begin position="470"/>
        <end position="505"/>
    </location>
</feature>
<evidence type="ECO:0000313" key="10">
    <source>
        <dbReference type="Proteomes" id="UP001057702"/>
    </source>
</evidence>
<evidence type="ECO:0000256" key="5">
    <source>
        <dbReference type="ARBA" id="ARBA00023251"/>
    </source>
</evidence>
<dbReference type="PANTHER" id="PTHR42718:SF39">
    <property type="entry name" value="ACTINORHODIN TRANSPORTER-RELATED"/>
    <property type="match status" value="1"/>
</dbReference>
<dbReference type="PANTHER" id="PTHR42718">
    <property type="entry name" value="MAJOR FACILITATOR SUPERFAMILY MULTIDRUG TRANSPORTER MFSC"/>
    <property type="match status" value="1"/>
</dbReference>
<evidence type="ECO:0000256" key="3">
    <source>
        <dbReference type="ARBA" id="ARBA00022989"/>
    </source>
</evidence>
<feature type="compositionally biased region" description="Basic residues" evidence="6">
    <location>
        <begin position="476"/>
        <end position="491"/>
    </location>
</feature>
<gene>
    <name evidence="9" type="ORF">NGB36_27590</name>
</gene>
<proteinExistence type="predicted"/>
<dbReference type="SUPFAM" id="SSF103473">
    <property type="entry name" value="MFS general substrate transporter"/>
    <property type="match status" value="1"/>
</dbReference>
<feature type="compositionally biased region" description="Polar residues" evidence="6">
    <location>
        <begin position="494"/>
        <end position="505"/>
    </location>
</feature>
<dbReference type="Gene3D" id="1.20.1250.20">
    <property type="entry name" value="MFS general substrate transporter like domains"/>
    <property type="match status" value="1"/>
</dbReference>
<feature type="transmembrane region" description="Helical" evidence="7">
    <location>
        <begin position="136"/>
        <end position="157"/>
    </location>
</feature>
<feature type="transmembrane region" description="Helical" evidence="7">
    <location>
        <begin position="399"/>
        <end position="423"/>
    </location>
</feature>
<reference evidence="9" key="1">
    <citation type="submission" date="2022-06" db="EMBL/GenBank/DDBJ databases">
        <title>Draft genome sequence of Streptomyces sp. RB6PN25 isolated from peat swamp forest in Thailand.</title>
        <authorList>
            <person name="Duangmal K."/>
            <person name="Klaysubun C."/>
        </authorList>
    </citation>
    <scope>NUCLEOTIDE SEQUENCE</scope>
    <source>
        <strain evidence="9">RB6PN25</strain>
    </source>
</reference>
<keyword evidence="3 7" id="KW-1133">Transmembrane helix</keyword>
<accession>A0ABT1Q2S4</accession>
<feature type="transmembrane region" description="Helical" evidence="7">
    <location>
        <begin position="360"/>
        <end position="387"/>
    </location>
</feature>
<feature type="transmembrane region" description="Helical" evidence="7">
    <location>
        <begin position="443"/>
        <end position="465"/>
    </location>
</feature>
<evidence type="ECO:0000313" key="9">
    <source>
        <dbReference type="EMBL" id="MCQ4084237.1"/>
    </source>
</evidence>
<dbReference type="InterPro" id="IPR011701">
    <property type="entry name" value="MFS"/>
</dbReference>
<comment type="caution">
    <text evidence="9">The sequence shown here is derived from an EMBL/GenBank/DDBJ whole genome shotgun (WGS) entry which is preliminary data.</text>
</comment>
<comment type="subcellular location">
    <subcellularLocation>
        <location evidence="1">Cell membrane</location>
        <topology evidence="1">Multi-pass membrane protein</topology>
    </subcellularLocation>
</comment>
<dbReference type="RefSeq" id="WP_255923290.1">
    <property type="nucleotide sequence ID" value="NZ_JANFNG010000032.1"/>
</dbReference>
<evidence type="ECO:0000256" key="2">
    <source>
        <dbReference type="ARBA" id="ARBA00022692"/>
    </source>
</evidence>
<evidence type="ECO:0000256" key="4">
    <source>
        <dbReference type="ARBA" id="ARBA00023136"/>
    </source>
</evidence>
<keyword evidence="5" id="KW-0046">Antibiotic resistance</keyword>